<dbReference type="Proteomes" id="UP000649604">
    <property type="component" value="Unassembled WGS sequence"/>
</dbReference>
<accession>A0A9D5JSN4</accession>
<evidence type="ECO:0000259" key="1">
    <source>
        <dbReference type="Pfam" id="PF01850"/>
    </source>
</evidence>
<sequence>MGGTPSMKLDNALKGITVLGFDTSPFIYFVEEQPNYLDVMREIIRRIDKGILFGYSSVITLTEVLVQPKKLGKTTLEQEYRALLQQSRNFDLVRIHETIAEEAAALRARYAIRTPDALQIAAAIEAGCQAFLTNDKRLQSISELTILLLDDIEL</sequence>
<proteinExistence type="predicted"/>
<organism evidence="2 3">
    <name type="scientific">candidate division KSB3 bacterium</name>
    <dbReference type="NCBI Taxonomy" id="2044937"/>
    <lineage>
        <taxon>Bacteria</taxon>
        <taxon>candidate division KSB3</taxon>
    </lineage>
</organism>
<dbReference type="EMBL" id="WJJP01000091">
    <property type="protein sequence ID" value="MBD3323523.1"/>
    <property type="molecule type" value="Genomic_DNA"/>
</dbReference>
<dbReference type="InterPro" id="IPR002716">
    <property type="entry name" value="PIN_dom"/>
</dbReference>
<dbReference type="SUPFAM" id="SSF88723">
    <property type="entry name" value="PIN domain-like"/>
    <property type="match status" value="1"/>
</dbReference>
<dbReference type="Pfam" id="PF01850">
    <property type="entry name" value="PIN"/>
    <property type="match status" value="1"/>
</dbReference>
<protein>
    <submittedName>
        <fullName evidence="2">PIN domain-containing protein</fullName>
    </submittedName>
</protein>
<dbReference type="InterPro" id="IPR029060">
    <property type="entry name" value="PIN-like_dom_sf"/>
</dbReference>
<evidence type="ECO:0000313" key="2">
    <source>
        <dbReference type="EMBL" id="MBD3323523.1"/>
    </source>
</evidence>
<name>A0A9D5JSN4_9BACT</name>
<comment type="caution">
    <text evidence="2">The sequence shown here is derived from an EMBL/GenBank/DDBJ whole genome shotgun (WGS) entry which is preliminary data.</text>
</comment>
<feature type="domain" description="PIN" evidence="1">
    <location>
        <begin position="22"/>
        <end position="142"/>
    </location>
</feature>
<evidence type="ECO:0000313" key="3">
    <source>
        <dbReference type="Proteomes" id="UP000649604"/>
    </source>
</evidence>
<dbReference type="AlphaFoldDB" id="A0A9D5JSN4"/>
<reference evidence="2" key="1">
    <citation type="submission" date="2019-11" db="EMBL/GenBank/DDBJ databases">
        <title>Microbial mats filling the niche in hypersaline microbial mats.</title>
        <authorList>
            <person name="Wong H.L."/>
            <person name="Macleod F.I."/>
            <person name="White R.A. III"/>
            <person name="Burns B.P."/>
        </authorList>
    </citation>
    <scope>NUCLEOTIDE SEQUENCE</scope>
    <source>
        <strain evidence="2">Rbin_158</strain>
    </source>
</reference>
<gene>
    <name evidence="2" type="ORF">GF339_03000</name>
</gene>
<dbReference type="Gene3D" id="3.40.50.1010">
    <property type="entry name" value="5'-nuclease"/>
    <property type="match status" value="1"/>
</dbReference>